<sequence>MKLYKRRGGQFGILLSTLIFCVTCSCDPDPAPDPGSSDQFETTPEKVAITPGIIDEASGLVPSYSMSGSLWTNQDSGRPNSLYLISKDGKSIKEFNVPGTINRDWEDVAIGPGPTNGVNYLYIGDIGNNNSPIASTSTIYRVPEISDINGAFNQSNVEKITFSYPDGPRDAESLLLDPVSKDIFIISKESQNTGIYRLAFPQSLNETITAEKIGTVPAATIVTAGSVSKDGSEIVLRTYLAAYYWKRAQGESIGQTLMKAATKQLLVALEPQGEGICFAADGSGFYTLSERSNSASVTLNYYKRK</sequence>
<protein>
    <submittedName>
        <fullName evidence="1">PE-PGRS family protein</fullName>
    </submittedName>
</protein>
<evidence type="ECO:0000313" key="1">
    <source>
        <dbReference type="EMBL" id="WAC11932.1"/>
    </source>
</evidence>
<accession>A0A9E8NBD4</accession>
<dbReference type="KEGG" id="dpf:ON006_29910"/>
<dbReference type="SUPFAM" id="SSF50956">
    <property type="entry name" value="Thermostable phytase (3-phytase)"/>
    <property type="match status" value="1"/>
</dbReference>
<dbReference type="Proteomes" id="UP001164653">
    <property type="component" value="Chromosome"/>
</dbReference>
<dbReference type="RefSeq" id="WP_244822200.1">
    <property type="nucleotide sequence ID" value="NZ_CP112998.1"/>
</dbReference>
<name>A0A9E8NBD4_9BACT</name>
<dbReference type="EMBL" id="CP112998">
    <property type="protein sequence ID" value="WAC11932.1"/>
    <property type="molecule type" value="Genomic_DNA"/>
</dbReference>
<gene>
    <name evidence="1" type="ORF">ON006_29910</name>
</gene>
<reference evidence="1" key="1">
    <citation type="submission" date="2022-11" db="EMBL/GenBank/DDBJ databases">
        <title>Dyadobacter pollutisoli sp. nov., isolated from plastic dumped soil.</title>
        <authorList>
            <person name="Kim J.M."/>
            <person name="Kim K.R."/>
            <person name="Lee J.K."/>
            <person name="Hao L."/>
            <person name="Jeon C.O."/>
        </authorList>
    </citation>
    <scope>NUCLEOTIDE SEQUENCE</scope>
    <source>
        <strain evidence="1">U1</strain>
    </source>
</reference>
<dbReference type="AlphaFoldDB" id="A0A9E8NBD4"/>
<dbReference type="PROSITE" id="PS51257">
    <property type="entry name" value="PROKAR_LIPOPROTEIN"/>
    <property type="match status" value="1"/>
</dbReference>
<keyword evidence="2" id="KW-1185">Reference proteome</keyword>
<proteinExistence type="predicted"/>
<evidence type="ECO:0000313" key="2">
    <source>
        <dbReference type="Proteomes" id="UP001164653"/>
    </source>
</evidence>
<organism evidence="1 2">
    <name type="scientific">Dyadobacter pollutisoli</name>
    <dbReference type="NCBI Taxonomy" id="2910158"/>
    <lineage>
        <taxon>Bacteria</taxon>
        <taxon>Pseudomonadati</taxon>
        <taxon>Bacteroidota</taxon>
        <taxon>Cytophagia</taxon>
        <taxon>Cytophagales</taxon>
        <taxon>Spirosomataceae</taxon>
        <taxon>Dyadobacter</taxon>
    </lineage>
</organism>